<accession>A0AAN6G8D3</accession>
<evidence type="ECO:0000256" key="1">
    <source>
        <dbReference type="SAM" id="MobiDB-lite"/>
    </source>
</evidence>
<evidence type="ECO:0000313" key="2">
    <source>
        <dbReference type="EMBL" id="KAK0526350.1"/>
    </source>
</evidence>
<feature type="compositionally biased region" description="Low complexity" evidence="1">
    <location>
        <begin position="119"/>
        <end position="167"/>
    </location>
</feature>
<dbReference type="EMBL" id="JAPDMQ010000358">
    <property type="protein sequence ID" value="KAK0526350.1"/>
    <property type="molecule type" value="Genomic_DNA"/>
</dbReference>
<evidence type="ECO:0000313" key="3">
    <source>
        <dbReference type="Proteomes" id="UP001176521"/>
    </source>
</evidence>
<feature type="region of interest" description="Disordered" evidence="1">
    <location>
        <begin position="119"/>
        <end position="188"/>
    </location>
</feature>
<sequence length="224" mass="24281">MPGCAFRRRKTSSCAFANRSHYGFGDMLRKKDAKAYFAKRKPYGGNLTDGDFKKGEELGILRPAFLPPNQVFYVFGHLEAYSSSKEKIHKIVQECKADDKREKEERKAARAAAAAAKLAKKTAAPAGKPKAKTATATTAVLLAPSPSSSPSSSSSRMYSSSSSPSTSEIAPRTKRVRKQPLEARQSAQQLLADEDALLGAMDRDLTGFAGVLSEDEDWDPSSSQ</sequence>
<organism evidence="2 3">
    <name type="scientific">Tilletia horrida</name>
    <dbReference type="NCBI Taxonomy" id="155126"/>
    <lineage>
        <taxon>Eukaryota</taxon>
        <taxon>Fungi</taxon>
        <taxon>Dikarya</taxon>
        <taxon>Basidiomycota</taxon>
        <taxon>Ustilaginomycotina</taxon>
        <taxon>Exobasidiomycetes</taxon>
        <taxon>Tilletiales</taxon>
        <taxon>Tilletiaceae</taxon>
        <taxon>Tilletia</taxon>
    </lineage>
</organism>
<reference evidence="2" key="1">
    <citation type="journal article" date="2023" name="PhytoFront">
        <title>Draft Genome Resources of Seven Strains of Tilletia horrida, Causal Agent of Kernel Smut of Rice.</title>
        <authorList>
            <person name="Khanal S."/>
            <person name="Antony Babu S."/>
            <person name="Zhou X.G."/>
        </authorList>
    </citation>
    <scope>NUCLEOTIDE SEQUENCE</scope>
    <source>
        <strain evidence="2">TX3</strain>
    </source>
</reference>
<protein>
    <submittedName>
        <fullName evidence="2">Uncharacterized protein</fullName>
    </submittedName>
</protein>
<dbReference type="Proteomes" id="UP001176521">
    <property type="component" value="Unassembled WGS sequence"/>
</dbReference>
<comment type="caution">
    <text evidence="2">The sequence shown here is derived from an EMBL/GenBank/DDBJ whole genome shotgun (WGS) entry which is preliminary data.</text>
</comment>
<dbReference type="AlphaFoldDB" id="A0AAN6G8D3"/>
<name>A0AAN6G8D3_9BASI</name>
<keyword evidence="3" id="KW-1185">Reference proteome</keyword>
<proteinExistence type="predicted"/>
<gene>
    <name evidence="2" type="ORF">OC842_005220</name>
</gene>